<evidence type="ECO:0000256" key="1">
    <source>
        <dbReference type="SAM" id="MobiDB-lite"/>
    </source>
</evidence>
<protein>
    <submittedName>
        <fullName evidence="2">Uncharacterized protein</fullName>
    </submittedName>
</protein>
<feature type="region of interest" description="Disordered" evidence="1">
    <location>
        <begin position="21"/>
        <end position="40"/>
    </location>
</feature>
<reference evidence="2" key="1">
    <citation type="journal article" date="2022" name="bioRxiv">
        <title>Sequencing and chromosome-scale assembly of the giantPleurodeles waltlgenome.</title>
        <authorList>
            <person name="Brown T."/>
            <person name="Elewa A."/>
            <person name="Iarovenko S."/>
            <person name="Subramanian E."/>
            <person name="Araus A.J."/>
            <person name="Petzold A."/>
            <person name="Susuki M."/>
            <person name="Suzuki K.-i.T."/>
            <person name="Hayashi T."/>
            <person name="Toyoda A."/>
            <person name="Oliveira C."/>
            <person name="Osipova E."/>
            <person name="Leigh N.D."/>
            <person name="Simon A."/>
            <person name="Yun M.H."/>
        </authorList>
    </citation>
    <scope>NUCLEOTIDE SEQUENCE</scope>
    <source>
        <strain evidence="2">20211129_DDA</strain>
        <tissue evidence="2">Liver</tissue>
    </source>
</reference>
<evidence type="ECO:0000313" key="2">
    <source>
        <dbReference type="EMBL" id="KAJ1201162.1"/>
    </source>
</evidence>
<evidence type="ECO:0000313" key="3">
    <source>
        <dbReference type="Proteomes" id="UP001066276"/>
    </source>
</evidence>
<proteinExistence type="predicted"/>
<dbReference type="EMBL" id="JANPWB010000003">
    <property type="protein sequence ID" value="KAJ1201162.1"/>
    <property type="molecule type" value="Genomic_DNA"/>
</dbReference>
<dbReference type="Proteomes" id="UP001066276">
    <property type="component" value="Chromosome 2_1"/>
</dbReference>
<keyword evidence="3" id="KW-1185">Reference proteome</keyword>
<organism evidence="2 3">
    <name type="scientific">Pleurodeles waltl</name>
    <name type="common">Iberian ribbed newt</name>
    <dbReference type="NCBI Taxonomy" id="8319"/>
    <lineage>
        <taxon>Eukaryota</taxon>
        <taxon>Metazoa</taxon>
        <taxon>Chordata</taxon>
        <taxon>Craniata</taxon>
        <taxon>Vertebrata</taxon>
        <taxon>Euteleostomi</taxon>
        <taxon>Amphibia</taxon>
        <taxon>Batrachia</taxon>
        <taxon>Caudata</taxon>
        <taxon>Salamandroidea</taxon>
        <taxon>Salamandridae</taxon>
        <taxon>Pleurodelinae</taxon>
        <taxon>Pleurodeles</taxon>
    </lineage>
</organism>
<gene>
    <name evidence="2" type="ORF">NDU88_004977</name>
</gene>
<accession>A0AAV7VK74</accession>
<sequence>MREWRPCTGWSGPKKRHRLGVGSAVFSGHGPHLRSPRGPGTRSCWASRLGAERPFSAFGIGGFGGSRRDRACGACPVVVPSAAGAPWNW</sequence>
<dbReference type="AlphaFoldDB" id="A0AAV7VK74"/>
<name>A0AAV7VK74_PLEWA</name>
<comment type="caution">
    <text evidence="2">The sequence shown here is derived from an EMBL/GenBank/DDBJ whole genome shotgun (WGS) entry which is preliminary data.</text>
</comment>